<dbReference type="Pfam" id="PF12728">
    <property type="entry name" value="HTH_17"/>
    <property type="match status" value="1"/>
</dbReference>
<accession>A0A1M6NUH7</accession>
<evidence type="ECO:0000259" key="1">
    <source>
        <dbReference type="Pfam" id="PF12728"/>
    </source>
</evidence>
<dbReference type="NCBIfam" id="TIGR01764">
    <property type="entry name" value="excise"/>
    <property type="match status" value="1"/>
</dbReference>
<dbReference type="GO" id="GO:0003677">
    <property type="term" value="F:DNA binding"/>
    <property type="evidence" value="ECO:0007669"/>
    <property type="project" value="InterPro"/>
</dbReference>
<dbReference type="STRING" id="1121331.SAMN02745248_01502"/>
<evidence type="ECO:0000313" key="3">
    <source>
        <dbReference type="Proteomes" id="UP000183952"/>
    </source>
</evidence>
<dbReference type="InterPro" id="IPR041657">
    <property type="entry name" value="HTH_17"/>
</dbReference>
<dbReference type="AlphaFoldDB" id="A0A1M6NUH7"/>
<evidence type="ECO:0000313" key="2">
    <source>
        <dbReference type="EMBL" id="SHJ99366.1"/>
    </source>
</evidence>
<proteinExistence type="predicted"/>
<name>A0A1M6NUH7_9CLOT</name>
<dbReference type="OrthoDB" id="1928760at2"/>
<feature type="domain" description="Helix-turn-helix" evidence="1">
    <location>
        <begin position="46"/>
        <end position="94"/>
    </location>
</feature>
<sequence length="99" mass="11620">MEQVKFTPEQIEFLKTFQVEEQPKKPYVDITEKIQEHKKNIDKRTYTTKEMAEVLGISEAKARQLTHAKGFPVICIGRSRRVIISKLDEWLDKNVGQIF</sequence>
<dbReference type="InterPro" id="IPR010093">
    <property type="entry name" value="SinI_DNA-bd"/>
</dbReference>
<protein>
    <submittedName>
        <fullName evidence="2">DNA binding domain-containing protein, excisionase family</fullName>
    </submittedName>
</protein>
<keyword evidence="3" id="KW-1185">Reference proteome</keyword>
<dbReference type="EMBL" id="FRAD01000011">
    <property type="protein sequence ID" value="SHJ99366.1"/>
    <property type="molecule type" value="Genomic_DNA"/>
</dbReference>
<dbReference type="RefSeq" id="WP_084672138.1">
    <property type="nucleotide sequence ID" value="NZ_FRAD01000011.1"/>
</dbReference>
<organism evidence="2 3">
    <name type="scientific">Hathewaya proteolytica DSM 3090</name>
    <dbReference type="NCBI Taxonomy" id="1121331"/>
    <lineage>
        <taxon>Bacteria</taxon>
        <taxon>Bacillati</taxon>
        <taxon>Bacillota</taxon>
        <taxon>Clostridia</taxon>
        <taxon>Eubacteriales</taxon>
        <taxon>Clostridiaceae</taxon>
        <taxon>Hathewaya</taxon>
    </lineage>
</organism>
<gene>
    <name evidence="2" type="ORF">SAMN02745248_01502</name>
</gene>
<reference evidence="2 3" key="1">
    <citation type="submission" date="2016-11" db="EMBL/GenBank/DDBJ databases">
        <authorList>
            <person name="Jaros S."/>
            <person name="Januszkiewicz K."/>
            <person name="Wedrychowicz H."/>
        </authorList>
    </citation>
    <scope>NUCLEOTIDE SEQUENCE [LARGE SCALE GENOMIC DNA]</scope>
    <source>
        <strain evidence="2 3">DSM 3090</strain>
    </source>
</reference>
<dbReference type="Proteomes" id="UP000183952">
    <property type="component" value="Unassembled WGS sequence"/>
</dbReference>